<proteinExistence type="predicted"/>
<evidence type="ECO:0000256" key="1">
    <source>
        <dbReference type="ARBA" id="ARBA00022705"/>
    </source>
</evidence>
<dbReference type="Proteomes" id="UP001637994">
    <property type="component" value="Unassembled WGS sequence"/>
</dbReference>
<dbReference type="SUPFAM" id="SSF46565">
    <property type="entry name" value="Chaperone J-domain"/>
    <property type="match status" value="1"/>
</dbReference>
<feature type="coiled-coil region" evidence="2">
    <location>
        <begin position="229"/>
        <end position="266"/>
    </location>
</feature>
<comment type="caution">
    <text evidence="3">The sequence shown here is derived from an EMBL/GenBank/DDBJ whole genome shotgun (WGS) entry which is preliminary data.</text>
</comment>
<accession>A0ABW9MBQ5</accession>
<protein>
    <submittedName>
        <fullName evidence="3">Molecular chaperone DnaJ</fullName>
    </submittedName>
</protein>
<reference evidence="3 4" key="1">
    <citation type="journal article" date="2025" name="Anaerobe">
        <title>Description of Anaerococcus kampingiae sp. nov., Anaerococcus groningensis sp. nov., Anaerococcus martiniensis sp. nov., and Anaerococcus cruorum sp. nov., isolated from human clinical specimens.</title>
        <authorList>
            <person name="Boiten K.E."/>
            <person name="Meijer J."/>
            <person name="van Wezel E.M."/>
            <person name="Veloo A.C.M."/>
        </authorList>
    </citation>
    <scope>NUCLEOTIDE SEQUENCE [LARGE SCALE GENOMIC DNA]</scope>
    <source>
        <strain evidence="3 4">ENR0874</strain>
    </source>
</reference>
<sequence length="269" mass="31932">MGEIIGFPAYKEAKEKITELKKTLADLVYEKDNLKFVICENIKTQYMLNFGSLEYKFYEAYCKYLRLRRKKEMIQAKKNRQESIDIETIENDLDDEFTEYKKVLDGKISDMKEALKRSEMDFLTGEEEILIKSLYKKIVKKIHPDINPAITEEEKEFFYKATDAYKNGELMTLQIIYDIVISNEDPDKEALSDKALKDEIKRLEGLIGKIQKDIDLIKSQPPYTWKEFVEDKNKRADKLKELKNNLKAYEEAIRTQEEYIKDLMRDIHE</sequence>
<evidence type="ECO:0000256" key="2">
    <source>
        <dbReference type="SAM" id="Coils"/>
    </source>
</evidence>
<keyword evidence="4" id="KW-1185">Reference proteome</keyword>
<keyword evidence="2" id="KW-0175">Coiled coil</keyword>
<name>A0ABW9MBQ5_9FIRM</name>
<dbReference type="InterPro" id="IPR036869">
    <property type="entry name" value="J_dom_sf"/>
</dbReference>
<gene>
    <name evidence="3" type="ORF">ACCQ42_03105</name>
</gene>
<keyword evidence="1" id="KW-0235">DNA replication</keyword>
<dbReference type="EMBL" id="JBGMEF010000015">
    <property type="protein sequence ID" value="MFO3666757.1"/>
    <property type="molecule type" value="Genomic_DNA"/>
</dbReference>
<dbReference type="RefSeq" id="WP_410035339.1">
    <property type="nucleotide sequence ID" value="NZ_JBGMEF010000015.1"/>
</dbReference>
<evidence type="ECO:0000313" key="3">
    <source>
        <dbReference type="EMBL" id="MFO3666757.1"/>
    </source>
</evidence>
<organism evidence="3 4">
    <name type="scientific">Anaerococcus kampingae</name>
    <dbReference type="NCBI Taxonomy" id="3115614"/>
    <lineage>
        <taxon>Bacteria</taxon>
        <taxon>Bacillati</taxon>
        <taxon>Bacillota</taxon>
        <taxon>Tissierellia</taxon>
        <taxon>Tissierellales</taxon>
        <taxon>Peptoniphilaceae</taxon>
        <taxon>Anaerococcus</taxon>
    </lineage>
</organism>
<evidence type="ECO:0000313" key="4">
    <source>
        <dbReference type="Proteomes" id="UP001637994"/>
    </source>
</evidence>